<keyword evidence="6 11" id="KW-0418">Kinase</keyword>
<organism evidence="11 12">
    <name type="scientific">Kutzneria buriramensis</name>
    <dbReference type="NCBI Taxonomy" id="1045776"/>
    <lineage>
        <taxon>Bacteria</taxon>
        <taxon>Bacillati</taxon>
        <taxon>Actinomycetota</taxon>
        <taxon>Actinomycetes</taxon>
        <taxon>Pseudonocardiales</taxon>
        <taxon>Pseudonocardiaceae</taxon>
        <taxon>Kutzneria</taxon>
    </lineage>
</organism>
<dbReference type="OrthoDB" id="3823481at2"/>
<dbReference type="CDD" id="cd16917">
    <property type="entry name" value="HATPase_UhpB-NarQ-NarX-like"/>
    <property type="match status" value="1"/>
</dbReference>
<dbReference type="RefSeq" id="WP_116173637.1">
    <property type="nucleotide sequence ID" value="NZ_CP144375.1"/>
</dbReference>
<dbReference type="Gene3D" id="1.20.5.1930">
    <property type="match status" value="1"/>
</dbReference>
<keyword evidence="12" id="KW-1185">Reference proteome</keyword>
<comment type="catalytic activity">
    <reaction evidence="1">
        <text>ATP + protein L-histidine = ADP + protein N-phospho-L-histidine.</text>
        <dbReference type="EC" id="2.7.13.3"/>
    </reaction>
</comment>
<dbReference type="AlphaFoldDB" id="A0A3E0I037"/>
<feature type="transmembrane region" description="Helical" evidence="9">
    <location>
        <begin position="135"/>
        <end position="157"/>
    </location>
</feature>
<dbReference type="PANTHER" id="PTHR24421:SF10">
    <property type="entry name" value="NITRATE_NITRITE SENSOR PROTEIN NARQ"/>
    <property type="match status" value="1"/>
</dbReference>
<keyword evidence="5" id="KW-0547">Nucleotide-binding</keyword>
<evidence type="ECO:0000256" key="5">
    <source>
        <dbReference type="ARBA" id="ARBA00022741"/>
    </source>
</evidence>
<feature type="domain" description="Signal transduction histidine kinase subgroup 3 dimerisation and phosphoacceptor" evidence="10">
    <location>
        <begin position="176"/>
        <end position="240"/>
    </location>
</feature>
<dbReference type="Proteomes" id="UP000256269">
    <property type="component" value="Unassembled WGS sequence"/>
</dbReference>
<gene>
    <name evidence="11" type="ORF">BCF44_10314</name>
</gene>
<keyword evidence="3" id="KW-0597">Phosphoprotein</keyword>
<feature type="transmembrane region" description="Helical" evidence="9">
    <location>
        <begin position="88"/>
        <end position="105"/>
    </location>
</feature>
<sequence length="372" mass="38889">MRYLWALCWLAGAALLVTLGIVDYLAGTIRSDQLGMLQLGSGMLACLVALVGPALGPAMLPLVALVPAGTSLAATFLGATSADHRAPLAFAATASLCWLIALIAWRARTVLAAITVPVLTAAIVLQPLWAQGSGITTIAALALPLLVLVAIAAGVSARLVGLNRARQADAIRLAQRAEFARDLHDYVGHHVTGIVLLAQGARAMADKQPELVLPALERIEQAGTEAMATMRRMVGLLRDADAAADFSPLATIADVQELVTEFGPTARLELDGDFDGLPAEIQSTVHRVVMESLTNVRKHSDGARDVRVLVSRAAKWINVGVADDGRGRHGGRAGFGLRGLTERVTALGGSIKAGPRAAGGWMVEASLPVERD</sequence>
<evidence type="ECO:0000256" key="1">
    <source>
        <dbReference type="ARBA" id="ARBA00000085"/>
    </source>
</evidence>
<evidence type="ECO:0000313" key="11">
    <source>
        <dbReference type="EMBL" id="REH51565.1"/>
    </source>
</evidence>
<feature type="transmembrane region" description="Helical" evidence="9">
    <location>
        <begin position="110"/>
        <end position="129"/>
    </location>
</feature>
<dbReference type="GO" id="GO:0000155">
    <property type="term" value="F:phosphorelay sensor kinase activity"/>
    <property type="evidence" value="ECO:0007669"/>
    <property type="project" value="InterPro"/>
</dbReference>
<keyword evidence="9" id="KW-0812">Transmembrane</keyword>
<evidence type="ECO:0000256" key="6">
    <source>
        <dbReference type="ARBA" id="ARBA00022777"/>
    </source>
</evidence>
<evidence type="ECO:0000256" key="3">
    <source>
        <dbReference type="ARBA" id="ARBA00022553"/>
    </source>
</evidence>
<evidence type="ECO:0000313" key="12">
    <source>
        <dbReference type="Proteomes" id="UP000256269"/>
    </source>
</evidence>
<evidence type="ECO:0000256" key="4">
    <source>
        <dbReference type="ARBA" id="ARBA00022679"/>
    </source>
</evidence>
<name>A0A3E0I037_9PSEU</name>
<accession>A0A3E0I037</accession>
<keyword evidence="8" id="KW-0902">Two-component regulatory system</keyword>
<protein>
    <recommendedName>
        <fullName evidence="2">histidine kinase</fullName>
        <ecNumber evidence="2">2.7.13.3</ecNumber>
    </recommendedName>
</protein>
<reference evidence="11 12" key="1">
    <citation type="submission" date="2018-08" db="EMBL/GenBank/DDBJ databases">
        <title>Genomic Encyclopedia of Archaeal and Bacterial Type Strains, Phase II (KMG-II): from individual species to whole genera.</title>
        <authorList>
            <person name="Goeker M."/>
        </authorList>
    </citation>
    <scope>NUCLEOTIDE SEQUENCE [LARGE SCALE GENOMIC DNA]</scope>
    <source>
        <strain evidence="11 12">DSM 45791</strain>
    </source>
</reference>
<dbReference type="PANTHER" id="PTHR24421">
    <property type="entry name" value="NITRATE/NITRITE SENSOR PROTEIN NARX-RELATED"/>
    <property type="match status" value="1"/>
</dbReference>
<evidence type="ECO:0000256" key="2">
    <source>
        <dbReference type="ARBA" id="ARBA00012438"/>
    </source>
</evidence>
<dbReference type="SUPFAM" id="SSF55874">
    <property type="entry name" value="ATPase domain of HSP90 chaperone/DNA topoisomerase II/histidine kinase"/>
    <property type="match status" value="1"/>
</dbReference>
<dbReference type="InterPro" id="IPR011712">
    <property type="entry name" value="Sig_transdc_His_kin_sub3_dim/P"/>
</dbReference>
<dbReference type="Gene3D" id="3.30.565.10">
    <property type="entry name" value="Histidine kinase-like ATPase, C-terminal domain"/>
    <property type="match status" value="1"/>
</dbReference>
<keyword evidence="9" id="KW-0472">Membrane</keyword>
<dbReference type="EC" id="2.7.13.3" evidence="2"/>
<dbReference type="InterPro" id="IPR036890">
    <property type="entry name" value="HATPase_C_sf"/>
</dbReference>
<evidence type="ECO:0000256" key="8">
    <source>
        <dbReference type="ARBA" id="ARBA00023012"/>
    </source>
</evidence>
<feature type="transmembrane region" description="Helical" evidence="9">
    <location>
        <begin position="36"/>
        <end position="55"/>
    </location>
</feature>
<evidence type="ECO:0000256" key="7">
    <source>
        <dbReference type="ARBA" id="ARBA00022840"/>
    </source>
</evidence>
<dbReference type="GO" id="GO:0046983">
    <property type="term" value="F:protein dimerization activity"/>
    <property type="evidence" value="ECO:0007669"/>
    <property type="project" value="InterPro"/>
</dbReference>
<keyword evidence="7" id="KW-0067">ATP-binding</keyword>
<dbReference type="InterPro" id="IPR050482">
    <property type="entry name" value="Sensor_HK_TwoCompSys"/>
</dbReference>
<evidence type="ECO:0000259" key="10">
    <source>
        <dbReference type="Pfam" id="PF07730"/>
    </source>
</evidence>
<proteinExistence type="predicted"/>
<evidence type="ECO:0000256" key="9">
    <source>
        <dbReference type="SAM" id="Phobius"/>
    </source>
</evidence>
<dbReference type="GO" id="GO:0005524">
    <property type="term" value="F:ATP binding"/>
    <property type="evidence" value="ECO:0007669"/>
    <property type="project" value="UniProtKB-KW"/>
</dbReference>
<dbReference type="EMBL" id="QUNO01000003">
    <property type="protein sequence ID" value="REH51565.1"/>
    <property type="molecule type" value="Genomic_DNA"/>
</dbReference>
<dbReference type="Pfam" id="PF07730">
    <property type="entry name" value="HisKA_3"/>
    <property type="match status" value="1"/>
</dbReference>
<feature type="transmembrane region" description="Helical" evidence="9">
    <location>
        <begin position="62"/>
        <end position="82"/>
    </location>
</feature>
<keyword evidence="4" id="KW-0808">Transferase</keyword>
<comment type="caution">
    <text evidence="11">The sequence shown here is derived from an EMBL/GenBank/DDBJ whole genome shotgun (WGS) entry which is preliminary data.</text>
</comment>
<dbReference type="GO" id="GO:0016020">
    <property type="term" value="C:membrane"/>
    <property type="evidence" value="ECO:0007669"/>
    <property type="project" value="InterPro"/>
</dbReference>
<keyword evidence="9" id="KW-1133">Transmembrane helix</keyword>